<dbReference type="InterPro" id="IPR003598">
    <property type="entry name" value="Ig_sub2"/>
</dbReference>
<feature type="domain" description="Ig-like" evidence="3">
    <location>
        <begin position="2"/>
        <end position="90"/>
    </location>
</feature>
<comment type="caution">
    <text evidence="5">The sequence shown here is derived from an EMBL/GenBank/DDBJ whole genome shotgun (WGS) entry which is preliminary data.</text>
</comment>
<evidence type="ECO:0000259" key="4">
    <source>
        <dbReference type="PROSITE" id="PS50853"/>
    </source>
</evidence>
<dbReference type="InterPro" id="IPR003961">
    <property type="entry name" value="FN3_dom"/>
</dbReference>
<evidence type="ECO:0000313" key="5">
    <source>
        <dbReference type="EMBL" id="KAL1124726.1"/>
    </source>
</evidence>
<evidence type="ECO:0000256" key="2">
    <source>
        <dbReference type="ARBA" id="ARBA00023319"/>
    </source>
</evidence>
<dbReference type="PANTHER" id="PTHR45080">
    <property type="entry name" value="CONTACTIN 5"/>
    <property type="match status" value="1"/>
</dbReference>
<dbReference type="SMART" id="SM00409">
    <property type="entry name" value="IG"/>
    <property type="match status" value="1"/>
</dbReference>
<organism evidence="5 6">
    <name type="scientific">Ranatra chinensis</name>
    <dbReference type="NCBI Taxonomy" id="642074"/>
    <lineage>
        <taxon>Eukaryota</taxon>
        <taxon>Metazoa</taxon>
        <taxon>Ecdysozoa</taxon>
        <taxon>Arthropoda</taxon>
        <taxon>Hexapoda</taxon>
        <taxon>Insecta</taxon>
        <taxon>Pterygota</taxon>
        <taxon>Neoptera</taxon>
        <taxon>Paraneoptera</taxon>
        <taxon>Hemiptera</taxon>
        <taxon>Heteroptera</taxon>
        <taxon>Panheteroptera</taxon>
        <taxon>Nepomorpha</taxon>
        <taxon>Nepidae</taxon>
        <taxon>Ranatrinae</taxon>
        <taxon>Ranatra</taxon>
    </lineage>
</organism>
<dbReference type="CDD" id="cd00063">
    <property type="entry name" value="FN3"/>
    <property type="match status" value="1"/>
</dbReference>
<dbReference type="GO" id="GO:0030154">
    <property type="term" value="P:cell differentiation"/>
    <property type="evidence" value="ECO:0007669"/>
    <property type="project" value="UniProtKB-ARBA"/>
</dbReference>
<dbReference type="CDD" id="cd00096">
    <property type="entry name" value="Ig"/>
    <property type="match status" value="1"/>
</dbReference>
<keyword evidence="6" id="KW-1185">Reference proteome</keyword>
<dbReference type="InterPro" id="IPR036116">
    <property type="entry name" value="FN3_sf"/>
</dbReference>
<evidence type="ECO:0000256" key="1">
    <source>
        <dbReference type="ARBA" id="ARBA00022737"/>
    </source>
</evidence>
<dbReference type="InterPro" id="IPR013098">
    <property type="entry name" value="Ig_I-set"/>
</dbReference>
<feature type="non-terminal residue" evidence="5">
    <location>
        <position position="1"/>
    </location>
</feature>
<dbReference type="SUPFAM" id="SSF48726">
    <property type="entry name" value="Immunoglobulin"/>
    <property type="match status" value="1"/>
</dbReference>
<dbReference type="Gene3D" id="2.60.40.10">
    <property type="entry name" value="Immunoglobulins"/>
    <property type="match status" value="2"/>
</dbReference>
<evidence type="ECO:0000259" key="3">
    <source>
        <dbReference type="PROSITE" id="PS50835"/>
    </source>
</evidence>
<keyword evidence="1" id="KW-0677">Repeat</keyword>
<keyword evidence="2" id="KW-0393">Immunoglobulin domain</keyword>
<evidence type="ECO:0000313" key="6">
    <source>
        <dbReference type="Proteomes" id="UP001558652"/>
    </source>
</evidence>
<dbReference type="PROSITE" id="PS50835">
    <property type="entry name" value="IG_LIKE"/>
    <property type="match status" value="1"/>
</dbReference>
<proteinExistence type="predicted"/>
<dbReference type="InterPro" id="IPR013783">
    <property type="entry name" value="Ig-like_fold"/>
</dbReference>
<dbReference type="Pfam" id="PF00041">
    <property type="entry name" value="fn3"/>
    <property type="match status" value="1"/>
</dbReference>
<gene>
    <name evidence="5" type="ORF">AAG570_001349</name>
</gene>
<dbReference type="PANTHER" id="PTHR45080:SF33">
    <property type="entry name" value="IG-LIKE DOMAIN-CONTAINING PROTEIN"/>
    <property type="match status" value="1"/>
</dbReference>
<dbReference type="AlphaFoldDB" id="A0ABD0YBL8"/>
<dbReference type="SMART" id="SM00408">
    <property type="entry name" value="IGc2"/>
    <property type="match status" value="1"/>
</dbReference>
<dbReference type="Proteomes" id="UP001558652">
    <property type="component" value="Unassembled WGS sequence"/>
</dbReference>
<name>A0ABD0YBL8_9HEMI</name>
<feature type="domain" description="Fibronectin type-III" evidence="4">
    <location>
        <begin position="121"/>
        <end position="215"/>
    </location>
</feature>
<dbReference type="InterPro" id="IPR036179">
    <property type="entry name" value="Ig-like_dom_sf"/>
</dbReference>
<accession>A0ABD0YBL8</accession>
<reference evidence="5 6" key="1">
    <citation type="submission" date="2024-07" db="EMBL/GenBank/DDBJ databases">
        <title>Chromosome-level genome assembly of the water stick insect Ranatra chinensis (Heteroptera: Nepidae).</title>
        <authorList>
            <person name="Liu X."/>
        </authorList>
    </citation>
    <scope>NUCLEOTIDE SEQUENCE [LARGE SCALE GENOMIC DNA]</scope>
    <source>
        <strain evidence="5">Cailab_2021Rc</strain>
        <tissue evidence="5">Muscle</tissue>
    </source>
</reference>
<dbReference type="GO" id="GO:0009653">
    <property type="term" value="P:anatomical structure morphogenesis"/>
    <property type="evidence" value="ECO:0007669"/>
    <property type="project" value="UniProtKB-ARBA"/>
</dbReference>
<evidence type="ECO:0008006" key="7">
    <source>
        <dbReference type="Google" id="ProtNLM"/>
    </source>
</evidence>
<dbReference type="EMBL" id="JBFDAA010000010">
    <property type="protein sequence ID" value="KAL1124726.1"/>
    <property type="molecule type" value="Genomic_DNA"/>
</dbReference>
<dbReference type="InterPro" id="IPR007110">
    <property type="entry name" value="Ig-like_dom"/>
</dbReference>
<dbReference type="InterPro" id="IPR003599">
    <property type="entry name" value="Ig_sub"/>
</dbReference>
<dbReference type="Pfam" id="PF07679">
    <property type="entry name" value="I-set"/>
    <property type="match status" value="1"/>
</dbReference>
<dbReference type="PROSITE" id="PS50853">
    <property type="entry name" value="FN3"/>
    <property type="match status" value="1"/>
</dbReference>
<protein>
    <recommendedName>
        <fullName evidence="7">Ig-like domain-containing protein</fullName>
    </recommendedName>
</protein>
<dbReference type="SUPFAM" id="SSF49265">
    <property type="entry name" value="Fibronectin type III"/>
    <property type="match status" value="1"/>
</dbReference>
<sequence length="224" mass="26017">APEVIVEEPWVHSGIGQHAVLSCIVYAEPPAEVRWYRSPLRLDVTDDHPGERQGNRHCLIIRQVQLQDLDNYTCEAHNNLGKARQHVVLSGKPHMVVFRSPNLSKWRDSYNISWSVFSYTPVEEYRLYFRRSQMAGLHISTNFVHDAWGNLTYFYMREWTDVTLPAGFSDEDTQEMSYLIRGLEPATQYEAKVQARNNFGWSRMSDVLLFTTRGIGTYKFHSSN</sequence>
<dbReference type="InterPro" id="IPR050958">
    <property type="entry name" value="Cell_Adh-Cytoskel_Orgn"/>
</dbReference>